<evidence type="ECO:0000256" key="5">
    <source>
        <dbReference type="ARBA" id="ARBA00010617"/>
    </source>
</evidence>
<accession>A0A1J1J589</accession>
<evidence type="ECO:0000256" key="1">
    <source>
        <dbReference type="ARBA" id="ARBA00001971"/>
    </source>
</evidence>
<evidence type="ECO:0000256" key="15">
    <source>
        <dbReference type="RuleBase" id="RU000461"/>
    </source>
</evidence>
<dbReference type="SUPFAM" id="SSF48264">
    <property type="entry name" value="Cytochrome P450"/>
    <property type="match status" value="1"/>
</dbReference>
<dbReference type="Gene3D" id="1.10.630.10">
    <property type="entry name" value="Cytochrome P450"/>
    <property type="match status" value="1"/>
</dbReference>
<protein>
    <submittedName>
        <fullName evidence="16">CLUMA_CG018994, isoform A</fullName>
    </submittedName>
</protein>
<evidence type="ECO:0000256" key="7">
    <source>
        <dbReference type="ARBA" id="ARBA00022723"/>
    </source>
</evidence>
<reference evidence="16 17" key="1">
    <citation type="submission" date="2015-04" db="EMBL/GenBank/DDBJ databases">
        <authorList>
            <person name="Syromyatnikov M.Y."/>
            <person name="Popov V.N."/>
        </authorList>
    </citation>
    <scope>NUCLEOTIDE SEQUENCE [LARGE SCALE GENOMIC DNA]</scope>
</reference>
<dbReference type="GO" id="GO:0005789">
    <property type="term" value="C:endoplasmic reticulum membrane"/>
    <property type="evidence" value="ECO:0007669"/>
    <property type="project" value="UniProtKB-SubCell"/>
</dbReference>
<dbReference type="InterPro" id="IPR036396">
    <property type="entry name" value="Cyt_P450_sf"/>
</dbReference>
<dbReference type="PANTHER" id="PTHR24292:SF54">
    <property type="entry name" value="CYP9F3-RELATED"/>
    <property type="match status" value="1"/>
</dbReference>
<evidence type="ECO:0000256" key="3">
    <source>
        <dbReference type="ARBA" id="ARBA00004174"/>
    </source>
</evidence>
<evidence type="ECO:0000256" key="4">
    <source>
        <dbReference type="ARBA" id="ARBA00004406"/>
    </source>
</evidence>
<keyword evidence="6 14" id="KW-0349">Heme</keyword>
<evidence type="ECO:0000256" key="13">
    <source>
        <dbReference type="ARBA" id="ARBA00023136"/>
    </source>
</evidence>
<evidence type="ECO:0000256" key="10">
    <source>
        <dbReference type="ARBA" id="ARBA00023002"/>
    </source>
</evidence>
<evidence type="ECO:0000313" key="16">
    <source>
        <dbReference type="EMBL" id="CRL06049.1"/>
    </source>
</evidence>
<comment type="function">
    <text evidence="2">May be involved in the metabolism of insect hormones and in the breakdown of synthetic insecticides.</text>
</comment>
<name>A0A1J1J589_9DIPT</name>
<dbReference type="PANTHER" id="PTHR24292">
    <property type="entry name" value="CYTOCHROME P450"/>
    <property type="match status" value="1"/>
</dbReference>
<comment type="subcellular location">
    <subcellularLocation>
        <location evidence="4">Endoplasmic reticulum membrane</location>
        <topology evidence="4">Peripheral membrane protein</topology>
    </subcellularLocation>
    <subcellularLocation>
        <location evidence="3">Microsome membrane</location>
        <topology evidence="3">Peripheral membrane protein</topology>
    </subcellularLocation>
</comment>
<comment type="similarity">
    <text evidence="5 15">Belongs to the cytochrome P450 family.</text>
</comment>
<dbReference type="EMBL" id="CVRI01000066">
    <property type="protein sequence ID" value="CRL06049.1"/>
    <property type="molecule type" value="Genomic_DNA"/>
</dbReference>
<comment type="cofactor">
    <cofactor evidence="1 14">
        <name>heme</name>
        <dbReference type="ChEBI" id="CHEBI:30413"/>
    </cofactor>
</comment>
<dbReference type="InterPro" id="IPR017972">
    <property type="entry name" value="Cyt_P450_CS"/>
</dbReference>
<gene>
    <name evidence="16" type="ORF">CLUMA_CG018994</name>
</gene>
<keyword evidence="17" id="KW-1185">Reference proteome</keyword>
<keyword evidence="7 14" id="KW-0479">Metal-binding</keyword>
<feature type="binding site" description="axial binding residue" evidence="14">
    <location>
        <position position="94"/>
    </location>
    <ligand>
        <name>heme</name>
        <dbReference type="ChEBI" id="CHEBI:30413"/>
    </ligand>
    <ligandPart>
        <name>Fe</name>
        <dbReference type="ChEBI" id="CHEBI:18248"/>
    </ligandPart>
</feature>
<dbReference type="OrthoDB" id="2789670at2759"/>
<organism evidence="16 17">
    <name type="scientific">Clunio marinus</name>
    <dbReference type="NCBI Taxonomy" id="568069"/>
    <lineage>
        <taxon>Eukaryota</taxon>
        <taxon>Metazoa</taxon>
        <taxon>Ecdysozoa</taxon>
        <taxon>Arthropoda</taxon>
        <taxon>Hexapoda</taxon>
        <taxon>Insecta</taxon>
        <taxon>Pterygota</taxon>
        <taxon>Neoptera</taxon>
        <taxon>Endopterygota</taxon>
        <taxon>Diptera</taxon>
        <taxon>Nematocera</taxon>
        <taxon>Chironomoidea</taxon>
        <taxon>Chironomidae</taxon>
        <taxon>Clunio</taxon>
    </lineage>
</organism>
<keyword evidence="8" id="KW-0256">Endoplasmic reticulum</keyword>
<sequence length="151" mass="17869">MKYLDQTVCEALRKWPPVPMTDRLCVKDYDLKLDGKNLHINANDSCYIPIWSFHRDLKYFPNPEKFEPERFSEENRGNIDPDTYLPFGVGPRNCIGSRFALMEMKTFFYYLLLNFSFEANSKTQIPLEFDNIPFDIKTKIGIWLSLKPRNN</sequence>
<dbReference type="Pfam" id="PF00067">
    <property type="entry name" value="p450"/>
    <property type="match status" value="1"/>
</dbReference>
<keyword evidence="10 15" id="KW-0560">Oxidoreductase</keyword>
<dbReference type="InterPro" id="IPR050476">
    <property type="entry name" value="Insect_CytP450_Detox"/>
</dbReference>
<dbReference type="GO" id="GO:0004497">
    <property type="term" value="F:monooxygenase activity"/>
    <property type="evidence" value="ECO:0007669"/>
    <property type="project" value="UniProtKB-KW"/>
</dbReference>
<evidence type="ECO:0000256" key="6">
    <source>
        <dbReference type="ARBA" id="ARBA00022617"/>
    </source>
</evidence>
<dbReference type="PRINTS" id="PR00385">
    <property type="entry name" value="P450"/>
</dbReference>
<keyword evidence="9" id="KW-0492">Microsome</keyword>
<dbReference type="STRING" id="568069.A0A1J1J589"/>
<dbReference type="PROSITE" id="PS00086">
    <property type="entry name" value="CYTOCHROME_P450"/>
    <property type="match status" value="1"/>
</dbReference>
<evidence type="ECO:0000256" key="14">
    <source>
        <dbReference type="PIRSR" id="PIRSR602401-1"/>
    </source>
</evidence>
<dbReference type="AlphaFoldDB" id="A0A1J1J589"/>
<keyword evidence="11 14" id="KW-0408">Iron</keyword>
<evidence type="ECO:0000313" key="17">
    <source>
        <dbReference type="Proteomes" id="UP000183832"/>
    </source>
</evidence>
<dbReference type="GO" id="GO:0020037">
    <property type="term" value="F:heme binding"/>
    <property type="evidence" value="ECO:0007669"/>
    <property type="project" value="InterPro"/>
</dbReference>
<evidence type="ECO:0000256" key="12">
    <source>
        <dbReference type="ARBA" id="ARBA00023033"/>
    </source>
</evidence>
<evidence type="ECO:0000256" key="8">
    <source>
        <dbReference type="ARBA" id="ARBA00022824"/>
    </source>
</evidence>
<dbReference type="Proteomes" id="UP000183832">
    <property type="component" value="Unassembled WGS sequence"/>
</dbReference>
<keyword evidence="12 15" id="KW-0503">Monooxygenase</keyword>
<evidence type="ECO:0000256" key="9">
    <source>
        <dbReference type="ARBA" id="ARBA00022848"/>
    </source>
</evidence>
<proteinExistence type="inferred from homology"/>
<dbReference type="InterPro" id="IPR001128">
    <property type="entry name" value="Cyt_P450"/>
</dbReference>
<evidence type="ECO:0000256" key="11">
    <source>
        <dbReference type="ARBA" id="ARBA00023004"/>
    </source>
</evidence>
<keyword evidence="13" id="KW-0472">Membrane</keyword>
<dbReference type="PRINTS" id="PR00463">
    <property type="entry name" value="EP450I"/>
</dbReference>
<dbReference type="GO" id="GO:0016705">
    <property type="term" value="F:oxidoreductase activity, acting on paired donors, with incorporation or reduction of molecular oxygen"/>
    <property type="evidence" value="ECO:0007669"/>
    <property type="project" value="InterPro"/>
</dbReference>
<evidence type="ECO:0000256" key="2">
    <source>
        <dbReference type="ARBA" id="ARBA00003690"/>
    </source>
</evidence>
<dbReference type="GO" id="GO:0005506">
    <property type="term" value="F:iron ion binding"/>
    <property type="evidence" value="ECO:0007669"/>
    <property type="project" value="InterPro"/>
</dbReference>
<dbReference type="InterPro" id="IPR002401">
    <property type="entry name" value="Cyt_P450_E_grp-I"/>
</dbReference>